<proteinExistence type="predicted"/>
<name>A0A1I0ZH79_9CLOT</name>
<evidence type="ECO:0000313" key="2">
    <source>
        <dbReference type="Proteomes" id="UP000198619"/>
    </source>
</evidence>
<dbReference type="EMBL" id="FOKI01000021">
    <property type="protein sequence ID" value="SFB25014.1"/>
    <property type="molecule type" value="Genomic_DNA"/>
</dbReference>
<dbReference type="InterPro" id="IPR036388">
    <property type="entry name" value="WH-like_DNA-bd_sf"/>
</dbReference>
<dbReference type="RefSeq" id="WP_090041955.1">
    <property type="nucleotide sequence ID" value="NZ_FOKI01000021.1"/>
</dbReference>
<dbReference type="AlphaFoldDB" id="A0A1I0ZH79"/>
<organism evidence="1 2">
    <name type="scientific">Clostridium frigidicarnis</name>
    <dbReference type="NCBI Taxonomy" id="84698"/>
    <lineage>
        <taxon>Bacteria</taxon>
        <taxon>Bacillati</taxon>
        <taxon>Bacillota</taxon>
        <taxon>Clostridia</taxon>
        <taxon>Eubacteriales</taxon>
        <taxon>Clostridiaceae</taxon>
        <taxon>Clostridium</taxon>
    </lineage>
</organism>
<dbReference type="Gene3D" id="1.10.10.10">
    <property type="entry name" value="Winged helix-like DNA-binding domain superfamily/Winged helix DNA-binding domain"/>
    <property type="match status" value="1"/>
</dbReference>
<dbReference type="STRING" id="84698.SAMN04488528_102120"/>
<keyword evidence="2" id="KW-1185">Reference proteome</keyword>
<sequence length="103" mass="12108">MNKKIIRRKSNSSNIFTPEFKSIYGKLLFFHLKPHINESEYCISLETLKNVLLAPTLSYVYSNLKIKVLDRIIQEFSSINSPILFTYEVIEENNTCLIKFIFI</sequence>
<dbReference type="Pfam" id="PF21205">
    <property type="entry name" value="Rep3_C"/>
    <property type="match status" value="1"/>
</dbReference>
<reference evidence="1 2" key="1">
    <citation type="submission" date="2016-10" db="EMBL/GenBank/DDBJ databases">
        <authorList>
            <person name="de Groot N.N."/>
        </authorList>
    </citation>
    <scope>NUCLEOTIDE SEQUENCE [LARGE SCALE GENOMIC DNA]</scope>
    <source>
        <strain evidence="1 2">DSM 12271</strain>
    </source>
</reference>
<evidence type="ECO:0000313" key="1">
    <source>
        <dbReference type="EMBL" id="SFB25014.1"/>
    </source>
</evidence>
<protein>
    <submittedName>
        <fullName evidence="1">Initiator Replication protein</fullName>
    </submittedName>
</protein>
<dbReference type="SUPFAM" id="SSF46785">
    <property type="entry name" value="Winged helix' DNA-binding domain"/>
    <property type="match status" value="1"/>
</dbReference>
<accession>A0A1I0ZH79</accession>
<dbReference type="OrthoDB" id="1929495at2"/>
<dbReference type="InterPro" id="IPR036390">
    <property type="entry name" value="WH_DNA-bd_sf"/>
</dbReference>
<dbReference type="Proteomes" id="UP000198619">
    <property type="component" value="Unassembled WGS sequence"/>
</dbReference>
<gene>
    <name evidence="1" type="ORF">SAMN04488528_102120</name>
</gene>